<dbReference type="NCBIfam" id="TIGR00915">
    <property type="entry name" value="2A0602"/>
    <property type="match status" value="1"/>
</dbReference>
<evidence type="ECO:0000256" key="4">
    <source>
        <dbReference type="ARBA" id="ARBA00022475"/>
    </source>
</evidence>
<feature type="transmembrane region" description="Helical" evidence="9">
    <location>
        <begin position="924"/>
        <end position="949"/>
    </location>
</feature>
<evidence type="ECO:0000256" key="2">
    <source>
        <dbReference type="ARBA" id="ARBA00010942"/>
    </source>
</evidence>
<organism evidence="10 11">
    <name type="scientific">Mucilaginibacter auburnensis</name>
    <dbReference type="NCBI Taxonomy" id="1457233"/>
    <lineage>
        <taxon>Bacteria</taxon>
        <taxon>Pseudomonadati</taxon>
        <taxon>Bacteroidota</taxon>
        <taxon>Sphingobacteriia</taxon>
        <taxon>Sphingobacteriales</taxon>
        <taxon>Sphingobacteriaceae</taxon>
        <taxon>Mucilaginibacter</taxon>
    </lineage>
</organism>
<name>A0A2H9VV71_9SPHI</name>
<dbReference type="InterPro" id="IPR001036">
    <property type="entry name" value="Acrflvin-R"/>
</dbReference>
<comment type="similarity">
    <text evidence="2">Belongs to the resistance-nodulation-cell division (RND) (TC 2.A.6) family.</text>
</comment>
<dbReference type="InterPro" id="IPR004764">
    <property type="entry name" value="MdtF-like"/>
</dbReference>
<dbReference type="PANTHER" id="PTHR32063:SF9">
    <property type="entry name" value="SIMILAR TO MULTIDRUG RESISTANCE PROTEIN MEXB"/>
    <property type="match status" value="1"/>
</dbReference>
<dbReference type="Gene3D" id="3.30.2090.10">
    <property type="entry name" value="Multidrug efflux transporter AcrB TolC docking domain, DN and DC subdomains"/>
    <property type="match status" value="2"/>
</dbReference>
<feature type="transmembrane region" description="Helical" evidence="9">
    <location>
        <begin position="541"/>
        <end position="561"/>
    </location>
</feature>
<dbReference type="SUPFAM" id="SSF82714">
    <property type="entry name" value="Multidrug efflux transporter AcrB TolC docking domain, DN and DC subdomains"/>
    <property type="match status" value="2"/>
</dbReference>
<evidence type="ECO:0000256" key="9">
    <source>
        <dbReference type="SAM" id="Phobius"/>
    </source>
</evidence>
<feature type="transmembrane region" description="Helical" evidence="9">
    <location>
        <begin position="440"/>
        <end position="460"/>
    </location>
</feature>
<feature type="transmembrane region" description="Helical" evidence="9">
    <location>
        <begin position="970"/>
        <end position="995"/>
    </location>
</feature>
<dbReference type="SUPFAM" id="SSF82693">
    <property type="entry name" value="Multidrug efflux transporter AcrB pore domain, PN1, PN2, PC1 and PC2 subdomains"/>
    <property type="match status" value="4"/>
</dbReference>
<dbReference type="Gene3D" id="1.20.1640.10">
    <property type="entry name" value="Multidrug efflux transporter AcrB transmembrane domain"/>
    <property type="match status" value="2"/>
</dbReference>
<dbReference type="Gene3D" id="3.30.70.1320">
    <property type="entry name" value="Multidrug efflux transporter AcrB pore domain like"/>
    <property type="match status" value="1"/>
</dbReference>
<sequence>MFEMFIRRPVLSLVISLLIVLVGILALLQLPITQFPDIAPPTVTVTANYTGANAEVCAKAVATPLERSINGVPGMTYMSTVCTNDGLTIIEVNFAVGIDPDQAAVIVQGRVSKTLDELPEEVTKAGVQTEKEVNSMLMYLNIISEDDNLDEKFIYNFADINVLQELKRIDGVGYAEILGAKEYAMRVWLKPDRMSSYHVSTDDVIKAIRAQNVEAAPGKTGVSSDKSPQLLQYVLRYPGKFFEPEEYKNIVIRADATGAVLKLREIADVEFGSLNYGMVSKTDGRPSASIMIKQRPGSNAREVITNIKSRMAELKATQFPKGMGYNVNYDVSRFLDASIHEVLRTLVEAFLLVFVVVYLFLQDFRSTLISALAVPVALIGTLFCMQALGFSINLLTLFALVLAIGIVVDNAIVVVEAVHVKMTEEHLSPMDATIAAMKDISGAIVAITLVMSAVFVPVAFMSGPVGVFYRQFSLTLAFSIVISGINAVTLTPALCALMLKPHNPAAHKGALGRFFDKFNAGYDAVGNRYTSFTAKIAGRKGLTIGILAFFFVATWGVNAILPTGFIPTEDQGVIYVNVTTPPGATVERTENVLSAIYEQAKSLEAVESMSTLAGFSLVNNTAGASYGMGMINLKAWDDRKEHVNDIIALLEKKTKNISDATIQFLPPPTVQGFGNTSGFEFRILDKSGTGNLVKEAEVTNAFVEKLNATPQIVGTSSSFNATFPQYLVSIDQAVAAQKGITIDDAMSTLQTLMGSYYASNFIRFGQMYKVMVQASPEYRAKPEDLLHLTIKNDKGEMVPFSTFITLKRVLGPEQVTRFNMYTSAMVTGDADAGFSSGDAIKTIEEKASELPKGYVFQWSGMTREQILSGDQTLYVFLLCLIFVYLLLCAQYESFLLPLPVILSLPTGIFGAFFFLKILGLENNIYAQVALVMLIGLLGKNAILIIEFAVQRQKQGATVLQSAIEGASSRLRPILMTSFAFIAGLIPLCIATGAGAVGNRSIGTAAAGGMLFGTVFGLFIIPGLYVIFASMGKKKPQPAVMPIETTQPEHINHH</sequence>
<feature type="transmembrane region" description="Helical" evidence="9">
    <location>
        <begin position="342"/>
        <end position="361"/>
    </location>
</feature>
<dbReference type="PRINTS" id="PR00702">
    <property type="entry name" value="ACRIFLAVINRP"/>
</dbReference>
<keyword evidence="6 9" id="KW-0812">Transmembrane</keyword>
<dbReference type="PANTHER" id="PTHR32063">
    <property type="match status" value="1"/>
</dbReference>
<dbReference type="InterPro" id="IPR027463">
    <property type="entry name" value="AcrB_DN_DC_subdom"/>
</dbReference>
<dbReference type="GO" id="GO:0015562">
    <property type="term" value="F:efflux transmembrane transporter activity"/>
    <property type="evidence" value="ECO:0007669"/>
    <property type="project" value="InterPro"/>
</dbReference>
<gene>
    <name evidence="10" type="ORF">CLV57_1745</name>
</gene>
<proteinExistence type="inferred from homology"/>
<feature type="transmembrane region" description="Helical" evidence="9">
    <location>
        <begin position="472"/>
        <end position="499"/>
    </location>
</feature>
<dbReference type="AlphaFoldDB" id="A0A2H9VV71"/>
<dbReference type="RefSeq" id="WP_100340906.1">
    <property type="nucleotide sequence ID" value="NZ_PGFJ01000001.1"/>
</dbReference>
<keyword evidence="8 9" id="KW-0472">Membrane</keyword>
<evidence type="ECO:0000256" key="3">
    <source>
        <dbReference type="ARBA" id="ARBA00022448"/>
    </source>
</evidence>
<evidence type="ECO:0000256" key="5">
    <source>
        <dbReference type="ARBA" id="ARBA00022519"/>
    </source>
</evidence>
<feature type="transmembrane region" description="Helical" evidence="9">
    <location>
        <begin position="871"/>
        <end position="887"/>
    </location>
</feature>
<evidence type="ECO:0000256" key="1">
    <source>
        <dbReference type="ARBA" id="ARBA00004429"/>
    </source>
</evidence>
<dbReference type="Gene3D" id="3.30.70.1430">
    <property type="entry name" value="Multidrug efflux transporter AcrB pore domain"/>
    <property type="match status" value="2"/>
</dbReference>
<dbReference type="FunFam" id="1.20.1640.10:FF:000001">
    <property type="entry name" value="Efflux pump membrane transporter"/>
    <property type="match status" value="1"/>
</dbReference>
<evidence type="ECO:0000313" key="10">
    <source>
        <dbReference type="EMBL" id="PJJ84724.1"/>
    </source>
</evidence>
<dbReference type="GO" id="GO:0042910">
    <property type="term" value="F:xenobiotic transmembrane transporter activity"/>
    <property type="evidence" value="ECO:0007669"/>
    <property type="project" value="TreeGrafter"/>
</dbReference>
<evidence type="ECO:0000256" key="6">
    <source>
        <dbReference type="ARBA" id="ARBA00022692"/>
    </source>
</evidence>
<reference evidence="10 11" key="1">
    <citation type="submission" date="2017-11" db="EMBL/GenBank/DDBJ databases">
        <title>Genomic Encyclopedia of Archaeal and Bacterial Type Strains, Phase II (KMG-II): From Individual Species to Whole Genera.</title>
        <authorList>
            <person name="Goeker M."/>
        </authorList>
    </citation>
    <scope>NUCLEOTIDE SEQUENCE [LARGE SCALE GENOMIC DNA]</scope>
    <source>
        <strain evidence="10 11">DSM 28175</strain>
    </source>
</reference>
<accession>A0A2H9VV71</accession>
<feature type="transmembrane region" description="Helical" evidence="9">
    <location>
        <begin position="394"/>
        <end position="419"/>
    </location>
</feature>
<dbReference type="SUPFAM" id="SSF82866">
    <property type="entry name" value="Multidrug efflux transporter AcrB transmembrane domain"/>
    <property type="match status" value="2"/>
</dbReference>
<feature type="transmembrane region" description="Helical" evidence="9">
    <location>
        <begin position="368"/>
        <end position="388"/>
    </location>
</feature>
<dbReference type="Gene3D" id="3.30.70.1440">
    <property type="entry name" value="Multidrug efflux transporter AcrB pore domain"/>
    <property type="match status" value="1"/>
</dbReference>
<keyword evidence="7 9" id="KW-1133">Transmembrane helix</keyword>
<dbReference type="Pfam" id="PF00873">
    <property type="entry name" value="ACR_tran"/>
    <property type="match status" value="1"/>
</dbReference>
<comment type="subcellular location">
    <subcellularLocation>
        <location evidence="1">Cell inner membrane</location>
        <topology evidence="1">Multi-pass membrane protein</topology>
    </subcellularLocation>
</comment>
<dbReference type="GO" id="GO:0005886">
    <property type="term" value="C:plasma membrane"/>
    <property type="evidence" value="ECO:0007669"/>
    <property type="project" value="UniProtKB-SubCell"/>
</dbReference>
<keyword evidence="3" id="KW-0813">Transport</keyword>
<protein>
    <submittedName>
        <fullName evidence="10">Hydrophobe/amphiphile efflux-1 (HAE1) family protein</fullName>
    </submittedName>
</protein>
<dbReference type="GO" id="GO:0009636">
    <property type="term" value="P:response to toxic substance"/>
    <property type="evidence" value="ECO:0007669"/>
    <property type="project" value="UniProtKB-ARBA"/>
</dbReference>
<dbReference type="EMBL" id="PGFJ01000001">
    <property type="protein sequence ID" value="PJJ84724.1"/>
    <property type="molecule type" value="Genomic_DNA"/>
</dbReference>
<feature type="transmembrane region" description="Helical" evidence="9">
    <location>
        <begin position="894"/>
        <end position="918"/>
    </location>
</feature>
<feature type="transmembrane region" description="Helical" evidence="9">
    <location>
        <begin position="1001"/>
        <end position="1027"/>
    </location>
</feature>
<keyword evidence="5" id="KW-0997">Cell inner membrane</keyword>
<evidence type="ECO:0000313" key="11">
    <source>
        <dbReference type="Proteomes" id="UP000242687"/>
    </source>
</evidence>
<dbReference type="OrthoDB" id="9758234at2"/>
<comment type="caution">
    <text evidence="10">The sequence shown here is derived from an EMBL/GenBank/DDBJ whole genome shotgun (WGS) entry which is preliminary data.</text>
</comment>
<keyword evidence="11" id="KW-1185">Reference proteome</keyword>
<evidence type="ECO:0000256" key="7">
    <source>
        <dbReference type="ARBA" id="ARBA00022989"/>
    </source>
</evidence>
<evidence type="ECO:0000256" key="8">
    <source>
        <dbReference type="ARBA" id="ARBA00023136"/>
    </source>
</evidence>
<keyword evidence="4" id="KW-1003">Cell membrane</keyword>
<dbReference type="Proteomes" id="UP000242687">
    <property type="component" value="Unassembled WGS sequence"/>
</dbReference>